<dbReference type="AlphaFoldDB" id="A0A0S2M3Q8"/>
<dbReference type="InterPro" id="IPR023214">
    <property type="entry name" value="HAD_sf"/>
</dbReference>
<reference evidence="8 9" key="2">
    <citation type="journal article" date="2016" name="J. Biotechnol.">
        <title>Complete genome sequence of Arthrobacter alpinus ERGS4:06, a yellow pigmented bacterium tolerant to cold and radiations isolated from Sikkim Himalaya.</title>
        <authorList>
            <person name="Kumar R."/>
            <person name="Singh D."/>
            <person name="Swarnkar M.K."/>
            <person name="Singh A.K."/>
            <person name="Kumar S."/>
        </authorList>
    </citation>
    <scope>NUCLEOTIDE SEQUENCE [LARGE SCALE GENOMIC DNA]</scope>
    <source>
        <strain evidence="8 9">ERGS4:06</strain>
    </source>
</reference>
<dbReference type="OrthoDB" id="7059309at2"/>
<evidence type="ECO:0000256" key="6">
    <source>
        <dbReference type="RuleBase" id="RU362081"/>
    </source>
</evidence>
<dbReference type="SUPFAM" id="SSF81665">
    <property type="entry name" value="Calcium ATPase, transmembrane domain M"/>
    <property type="match status" value="1"/>
</dbReference>
<dbReference type="GO" id="GO:0005524">
    <property type="term" value="F:ATP binding"/>
    <property type="evidence" value="ECO:0007669"/>
    <property type="project" value="UniProtKB-UniRule"/>
</dbReference>
<dbReference type="Gene3D" id="3.40.50.1000">
    <property type="entry name" value="HAD superfamily/HAD-like"/>
    <property type="match status" value="1"/>
</dbReference>
<dbReference type="NCBIfam" id="TIGR01525">
    <property type="entry name" value="ATPase-IB_hvy"/>
    <property type="match status" value="1"/>
</dbReference>
<dbReference type="SUPFAM" id="SSF56784">
    <property type="entry name" value="HAD-like"/>
    <property type="match status" value="1"/>
</dbReference>
<evidence type="ECO:0000256" key="2">
    <source>
        <dbReference type="ARBA" id="ARBA00006024"/>
    </source>
</evidence>
<sequence length="630" mass="64642">MKPEAPGELPSTAAGGKLPRVRGFIRRYPIVALTAVVMVATGVLALTGLGVQAQWVASVYAVGIALYQGVGMVKGIMRGHWGIDILAVTAIISTVAVGEYFASLIIVMMLSGGEALEDFAAGRAQRELRALLSRAPSIAHRERLGGVVENIPTSDVELGDVLIVKPAEVVPVDGLLLSDTGSFDEAALTGESLPVDRVAGDAVISGTVNGSAAVRMQVTAREADSQYSRIIALVQEAADSKAPVVRLADRYAVPFTILALALAGVAWFLSKDPSRFAEVLVVATPCPLLIAAPVAFLGGMSRAAKTGIIIKNGGTLELLANVKTAAFDKTGTLTGGHPTLEEVRTAGTVSEEELLAFAASAEQYSSHVLAAAVIAEAEARGLTLLPSNDAVEHATNGVLATCGGRTVVVGKPAFVAEKSTGVVPADLSGGQLAVYVGIDGVFAGTLVMSDSIRPNAAATIKTLNSLGVHNTIILTGDAQSTADHVARQAGITEVKAALLPEDKVRIVNSLAPVPVLMVGDGINDAPVLAAADVGIAMGAKGSTAASESADVVIMLDDIAKVAQSVEIGQRTMRIAIESIWIGIVLSVGLMIVAAFGFVPAVAGALAQELVDLATILNALRALLPGRKARR</sequence>
<dbReference type="InterPro" id="IPR036412">
    <property type="entry name" value="HAD-like_sf"/>
</dbReference>
<dbReference type="InterPro" id="IPR059000">
    <property type="entry name" value="ATPase_P-type_domA"/>
</dbReference>
<dbReference type="Pfam" id="PF00122">
    <property type="entry name" value="E1-E2_ATPase"/>
    <property type="match status" value="1"/>
</dbReference>
<dbReference type="InterPro" id="IPR001757">
    <property type="entry name" value="P_typ_ATPase"/>
</dbReference>
<evidence type="ECO:0000313" key="8">
    <source>
        <dbReference type="EMBL" id="ALO68351.1"/>
    </source>
</evidence>
<dbReference type="PRINTS" id="PR00119">
    <property type="entry name" value="CATATPASE"/>
</dbReference>
<evidence type="ECO:0000256" key="3">
    <source>
        <dbReference type="ARBA" id="ARBA00022692"/>
    </source>
</evidence>
<dbReference type="PANTHER" id="PTHR48085:SF5">
    <property type="entry name" value="CADMIUM_ZINC-TRANSPORTING ATPASE HMA4-RELATED"/>
    <property type="match status" value="1"/>
</dbReference>
<dbReference type="PANTHER" id="PTHR48085">
    <property type="entry name" value="CADMIUM/ZINC-TRANSPORTING ATPASE HMA2-RELATED"/>
    <property type="match status" value="1"/>
</dbReference>
<keyword evidence="5 6" id="KW-0472">Membrane</keyword>
<dbReference type="NCBIfam" id="TIGR01512">
    <property type="entry name" value="ATPase-IB2_Cd"/>
    <property type="match status" value="1"/>
</dbReference>
<evidence type="ECO:0000313" key="9">
    <source>
        <dbReference type="Proteomes" id="UP000059574"/>
    </source>
</evidence>
<feature type="transmembrane region" description="Helical" evidence="6">
    <location>
        <begin position="579"/>
        <end position="598"/>
    </location>
</feature>
<evidence type="ECO:0000256" key="5">
    <source>
        <dbReference type="ARBA" id="ARBA00023136"/>
    </source>
</evidence>
<protein>
    <submittedName>
        <fullName evidence="8">Cobalt ABC transporter ATP-binding protein</fullName>
    </submittedName>
</protein>
<dbReference type="InterPro" id="IPR023299">
    <property type="entry name" value="ATPase_P-typ_cyto_dom_N"/>
</dbReference>
<dbReference type="InterPro" id="IPR023298">
    <property type="entry name" value="ATPase_P-typ_TM_dom_sf"/>
</dbReference>
<feature type="transmembrane region" description="Helical" evidence="6">
    <location>
        <begin position="30"/>
        <end position="49"/>
    </location>
</feature>
<keyword evidence="6" id="KW-0479">Metal-binding</keyword>
<gene>
    <name evidence="8" type="ORF">AS189_05650</name>
</gene>
<keyword evidence="6" id="KW-1003">Cell membrane</keyword>
<keyword evidence="6 8" id="KW-0067">ATP-binding</keyword>
<dbReference type="InterPro" id="IPR027256">
    <property type="entry name" value="P-typ_ATPase_IB"/>
</dbReference>
<keyword evidence="6" id="KW-0547">Nucleotide-binding</keyword>
<keyword evidence="3 6" id="KW-0812">Transmembrane</keyword>
<evidence type="ECO:0000256" key="1">
    <source>
        <dbReference type="ARBA" id="ARBA00004651"/>
    </source>
</evidence>
<name>A0A0S2M3Q8_9MICC</name>
<dbReference type="InterPro" id="IPR018303">
    <property type="entry name" value="ATPase_P-typ_P_site"/>
</dbReference>
<evidence type="ECO:0000259" key="7">
    <source>
        <dbReference type="Pfam" id="PF00122"/>
    </source>
</evidence>
<comment type="similarity">
    <text evidence="2 6">Belongs to the cation transport ATPase (P-type) (TC 3.A.3) family. Type IB subfamily.</text>
</comment>
<dbReference type="Gene3D" id="2.70.150.10">
    <property type="entry name" value="Calcium-transporting ATPase, cytoplasmic transduction domain A"/>
    <property type="match status" value="1"/>
</dbReference>
<proteinExistence type="inferred from homology"/>
<organism evidence="8 9">
    <name type="scientific">Arthrobacter alpinus</name>
    <dbReference type="NCBI Taxonomy" id="656366"/>
    <lineage>
        <taxon>Bacteria</taxon>
        <taxon>Bacillati</taxon>
        <taxon>Actinomycetota</taxon>
        <taxon>Actinomycetes</taxon>
        <taxon>Micrococcales</taxon>
        <taxon>Micrococcaceae</taxon>
        <taxon>Arthrobacter</taxon>
    </lineage>
</organism>
<dbReference type="NCBIfam" id="TIGR01494">
    <property type="entry name" value="ATPase_P-type"/>
    <property type="match status" value="1"/>
</dbReference>
<feature type="domain" description="P-type ATPase A" evidence="7">
    <location>
        <begin position="136"/>
        <end position="235"/>
    </location>
</feature>
<dbReference type="PROSITE" id="PS00154">
    <property type="entry name" value="ATPASE_E1_E2"/>
    <property type="match status" value="1"/>
</dbReference>
<dbReference type="GO" id="GO:0046872">
    <property type="term" value="F:metal ion binding"/>
    <property type="evidence" value="ECO:0007669"/>
    <property type="project" value="UniProtKB-KW"/>
</dbReference>
<dbReference type="Gene3D" id="3.40.1110.10">
    <property type="entry name" value="Calcium-transporting ATPase, cytoplasmic domain N"/>
    <property type="match status" value="1"/>
</dbReference>
<feature type="transmembrane region" description="Helical" evidence="6">
    <location>
        <begin position="85"/>
        <end position="110"/>
    </location>
</feature>
<dbReference type="SUPFAM" id="SSF81653">
    <property type="entry name" value="Calcium ATPase, transduction domain A"/>
    <property type="match status" value="1"/>
</dbReference>
<reference evidence="9" key="1">
    <citation type="submission" date="2015-11" db="EMBL/GenBank/DDBJ databases">
        <authorList>
            <person name="Kumar R."/>
            <person name="Singh D."/>
            <person name="Swarnkar M.K."/>
            <person name="Singh A.K."/>
            <person name="Kumar S."/>
        </authorList>
    </citation>
    <scope>NUCLEOTIDE SEQUENCE [LARGE SCALE GENOMIC DNA]</scope>
    <source>
        <strain evidence="9">ERGS4:06</strain>
    </source>
</reference>
<dbReference type="InterPro" id="IPR008250">
    <property type="entry name" value="ATPase_P-typ_transduc_dom_A_sf"/>
</dbReference>
<comment type="subcellular location">
    <subcellularLocation>
        <location evidence="1">Cell membrane</location>
        <topology evidence="1">Multi-pass membrane protein</topology>
    </subcellularLocation>
</comment>
<feature type="transmembrane region" description="Helical" evidence="6">
    <location>
        <begin position="251"/>
        <end position="269"/>
    </location>
</feature>
<dbReference type="GO" id="GO:0005886">
    <property type="term" value="C:plasma membrane"/>
    <property type="evidence" value="ECO:0007669"/>
    <property type="project" value="UniProtKB-SubCell"/>
</dbReference>
<dbReference type="GO" id="GO:0019829">
    <property type="term" value="F:ATPase-coupled monoatomic cation transmembrane transporter activity"/>
    <property type="evidence" value="ECO:0007669"/>
    <property type="project" value="InterPro"/>
</dbReference>
<dbReference type="EMBL" id="CP013200">
    <property type="protein sequence ID" value="ALO68351.1"/>
    <property type="molecule type" value="Genomic_DNA"/>
</dbReference>
<dbReference type="GO" id="GO:0015086">
    <property type="term" value="F:cadmium ion transmembrane transporter activity"/>
    <property type="evidence" value="ECO:0007669"/>
    <property type="project" value="TreeGrafter"/>
</dbReference>
<evidence type="ECO:0000256" key="4">
    <source>
        <dbReference type="ARBA" id="ARBA00022989"/>
    </source>
</evidence>
<dbReference type="Proteomes" id="UP000059574">
    <property type="component" value="Chromosome"/>
</dbReference>
<dbReference type="InterPro" id="IPR051014">
    <property type="entry name" value="Cation_Transport_ATPase_IB"/>
</dbReference>
<dbReference type="Pfam" id="PF00702">
    <property type="entry name" value="Hydrolase"/>
    <property type="match status" value="1"/>
</dbReference>
<keyword evidence="4 6" id="KW-1133">Transmembrane helix</keyword>
<dbReference type="GO" id="GO:0016887">
    <property type="term" value="F:ATP hydrolysis activity"/>
    <property type="evidence" value="ECO:0007669"/>
    <property type="project" value="InterPro"/>
</dbReference>
<accession>A0A0S2M3Q8</accession>
<feature type="transmembrane region" description="Helical" evidence="6">
    <location>
        <begin position="55"/>
        <end position="73"/>
    </location>
</feature>